<evidence type="ECO:0000256" key="8">
    <source>
        <dbReference type="ARBA" id="ARBA00022884"/>
    </source>
</evidence>
<feature type="domain" description="Signal recognition particle SRP54 helical bundle" evidence="16">
    <location>
        <begin position="2"/>
        <end position="87"/>
    </location>
</feature>
<dbReference type="SMART" id="SM00382">
    <property type="entry name" value="AAA"/>
    <property type="match status" value="1"/>
</dbReference>
<evidence type="ECO:0000256" key="10">
    <source>
        <dbReference type="ARBA" id="ARBA00023135"/>
    </source>
</evidence>
<dbReference type="Gene3D" id="1.10.260.30">
    <property type="entry name" value="Signal recognition particle, SRP54 subunit, M-domain"/>
    <property type="match status" value="1"/>
</dbReference>
<dbReference type="NCBIfam" id="TIGR01425">
    <property type="entry name" value="SRP54_euk"/>
    <property type="match status" value="1"/>
</dbReference>
<keyword evidence="9 13" id="KW-0342">GTP-binding</keyword>
<dbReference type="InterPro" id="IPR013822">
    <property type="entry name" value="Signal_recog_particl_SRP54_hlx"/>
</dbReference>
<evidence type="ECO:0000256" key="2">
    <source>
        <dbReference type="ARBA" id="ARBA00004496"/>
    </source>
</evidence>
<evidence type="ECO:0000259" key="15">
    <source>
        <dbReference type="SMART" id="SM00962"/>
    </source>
</evidence>
<name>A0AAD5MJW9_PYTIN</name>
<evidence type="ECO:0000256" key="9">
    <source>
        <dbReference type="ARBA" id="ARBA00023134"/>
    </source>
</evidence>
<protein>
    <recommendedName>
        <fullName evidence="13">Signal recognition particle 54 kDa protein</fullName>
    </recommendedName>
</protein>
<keyword evidence="8 13" id="KW-0694">RNA-binding</keyword>
<comment type="function">
    <text evidence="13">Component of the signal recognition particle (SRP) complex, a ribonucleoprotein complex that mediates the cotranslational targeting of secretory and membrane proteins to the endoplasmic reticulum (ER).</text>
</comment>
<evidence type="ECO:0000256" key="4">
    <source>
        <dbReference type="ARBA" id="ARBA00022490"/>
    </source>
</evidence>
<dbReference type="Pfam" id="PF02881">
    <property type="entry name" value="SRP54_N"/>
    <property type="match status" value="1"/>
</dbReference>
<comment type="domain">
    <text evidence="13">The M domain binds the 7SL RNA in presence of SRP19 and binds the signal sequence of presecretory proteins.</text>
</comment>
<evidence type="ECO:0000256" key="13">
    <source>
        <dbReference type="RuleBase" id="RU364034"/>
    </source>
</evidence>
<dbReference type="PANTHER" id="PTHR11564:SF5">
    <property type="entry name" value="SIGNAL RECOGNITION PARTICLE SUBUNIT SRP54"/>
    <property type="match status" value="1"/>
</dbReference>
<evidence type="ECO:0000256" key="12">
    <source>
        <dbReference type="ARBA" id="ARBA00048157"/>
    </source>
</evidence>
<comment type="similarity">
    <text evidence="3 13">Belongs to the GTP-binding SRP family. SRP54 subfamily.</text>
</comment>
<comment type="subcellular location">
    <subcellularLocation>
        <location evidence="2 13">Cytoplasm</location>
    </subcellularLocation>
    <subcellularLocation>
        <location evidence="1">Endoplasmic reticulum</location>
    </subcellularLocation>
</comment>
<evidence type="ECO:0000256" key="5">
    <source>
        <dbReference type="ARBA" id="ARBA00022741"/>
    </source>
</evidence>
<comment type="catalytic activity">
    <reaction evidence="12">
        <text>GTP + H2O = GDP + phosphate + H(+)</text>
        <dbReference type="Rhea" id="RHEA:19669"/>
        <dbReference type="ChEBI" id="CHEBI:15377"/>
        <dbReference type="ChEBI" id="CHEBI:15378"/>
        <dbReference type="ChEBI" id="CHEBI:37565"/>
        <dbReference type="ChEBI" id="CHEBI:43474"/>
        <dbReference type="ChEBI" id="CHEBI:58189"/>
        <dbReference type="EC" id="3.6.5.4"/>
    </reaction>
    <physiologicalReaction direction="left-to-right" evidence="12">
        <dbReference type="Rhea" id="RHEA:19670"/>
    </physiologicalReaction>
</comment>
<dbReference type="SMART" id="SM00962">
    <property type="entry name" value="SRP54"/>
    <property type="match status" value="1"/>
</dbReference>
<dbReference type="GO" id="GO:0003924">
    <property type="term" value="F:GTPase activity"/>
    <property type="evidence" value="ECO:0007669"/>
    <property type="project" value="UniProtKB-UniRule"/>
</dbReference>
<sequence length="515" mass="56545">MVLADLGSKLQGALGKLNRLTVVDDEVLNQILKEICGALLESDVQVKLVRQLRDNVKLAVNLEDSGALANRRRLIQKAVVDQLIQMLEPEAKPFKMKKGTSNVVMFVGLQGSGKTTSIAKYAHHYQRKGWKTCMVCADTFRAGAFDQLKQNATKLRIPFYGSYTEADPVRIAEQGVAQFRREGYELILVDTSGRHKQEADLFAEMKEVAAAVQPDDVVFVMDSSIGQAVYDQASAFRSTVDVGSVIITKLDGHAKGGGALSAVAATGSPIIFYGTGEHFADFEAFNPQSFVSRLMGMGDIRGLMEEVKQSGMLDNQEEMVQKFSKGVFTLRDMYKQFQSVMKMGPLSKVMSMIPGLPQGMTQMLNMGGGEEEASKRLRKFLFMMDSMTDAELDGQVQLSASRQERIARGSGCQLVEVDFLLKCHKQFATVVSRMGKSGLMKAGDAALGKQMARNPNAVMQQLSKAMDPKMMAQMGGPQNMMRMMKQMQNMDPSALSEMTKMAANLGGMGGMKFPF</sequence>
<keyword evidence="6" id="KW-0378">Hydrolase</keyword>
<feature type="domain" description="SRP54-type proteins GTP-binding" evidence="15">
    <location>
        <begin position="101"/>
        <end position="296"/>
    </location>
</feature>
<evidence type="ECO:0000313" key="18">
    <source>
        <dbReference type="Proteomes" id="UP001209570"/>
    </source>
</evidence>
<dbReference type="PANTHER" id="PTHR11564">
    <property type="entry name" value="SIGNAL RECOGNITION PARTICLE 54K PROTEIN SRP54"/>
    <property type="match status" value="1"/>
</dbReference>
<evidence type="ECO:0000256" key="11">
    <source>
        <dbReference type="ARBA" id="ARBA00023274"/>
    </source>
</evidence>
<dbReference type="GO" id="GO:0005786">
    <property type="term" value="C:signal recognition particle, endoplasmic reticulum targeting"/>
    <property type="evidence" value="ECO:0007669"/>
    <property type="project" value="UniProtKB-UniRule"/>
</dbReference>
<dbReference type="GO" id="GO:0005525">
    <property type="term" value="F:GTP binding"/>
    <property type="evidence" value="ECO:0007669"/>
    <property type="project" value="UniProtKB-UniRule"/>
</dbReference>
<dbReference type="GO" id="GO:0005783">
    <property type="term" value="C:endoplasmic reticulum"/>
    <property type="evidence" value="ECO:0007669"/>
    <property type="project" value="UniProtKB-SubCell"/>
</dbReference>
<dbReference type="GO" id="GO:0006616">
    <property type="term" value="P:SRP-dependent cotranslational protein targeting to membrane, translocation"/>
    <property type="evidence" value="ECO:0007669"/>
    <property type="project" value="TreeGrafter"/>
</dbReference>
<keyword evidence="5 13" id="KW-0547">Nucleotide-binding</keyword>
<evidence type="ECO:0000256" key="3">
    <source>
        <dbReference type="ARBA" id="ARBA00005450"/>
    </source>
</evidence>
<dbReference type="SMART" id="SM00963">
    <property type="entry name" value="SRP54_N"/>
    <property type="match status" value="1"/>
</dbReference>
<evidence type="ECO:0000256" key="1">
    <source>
        <dbReference type="ARBA" id="ARBA00004240"/>
    </source>
</evidence>
<dbReference type="InterPro" id="IPR027417">
    <property type="entry name" value="P-loop_NTPase"/>
</dbReference>
<dbReference type="InterPro" id="IPR042101">
    <property type="entry name" value="SRP54_N_sf"/>
</dbReference>
<comment type="domain">
    <text evidence="13">The NG domain, also named G domain, is a special guanosine triphosphatase (GTPase) domain, which binds GTP and forms a guanosine 5'-triphosphate (GTP)-dependent complex with a homologous NG domain in the SRP receptor subunit SRPRA. The two NG domains undergo cooperative rearrangements upon their assembly, which culminate in the reciprocal activation of the GTPase activity of one another. SRP receptor compaction upon binding with cargo-loaded SRP and GTPase rearrangement drive SRP-mediated cotranslational protein translocation into the ER.</text>
</comment>
<dbReference type="GO" id="GO:0005829">
    <property type="term" value="C:cytosol"/>
    <property type="evidence" value="ECO:0007669"/>
    <property type="project" value="TreeGrafter"/>
</dbReference>
<dbReference type="InterPro" id="IPR022941">
    <property type="entry name" value="SRP54"/>
</dbReference>
<dbReference type="Pfam" id="PF00448">
    <property type="entry name" value="SRP54"/>
    <property type="match status" value="1"/>
</dbReference>
<dbReference type="InterPro" id="IPR003593">
    <property type="entry name" value="AAA+_ATPase"/>
</dbReference>
<dbReference type="InterPro" id="IPR006325">
    <property type="entry name" value="SRP54_euk"/>
</dbReference>
<dbReference type="FunFam" id="3.40.50.300:FF:000022">
    <property type="entry name" value="Signal recognition particle 54 kDa subunit"/>
    <property type="match status" value="1"/>
</dbReference>
<dbReference type="SUPFAM" id="SSF47364">
    <property type="entry name" value="Domain of the SRP/SRP receptor G-proteins"/>
    <property type="match status" value="1"/>
</dbReference>
<dbReference type="InterPro" id="IPR036891">
    <property type="entry name" value="Signal_recog_part_SRP54_M_sf"/>
</dbReference>
<evidence type="ECO:0000313" key="17">
    <source>
        <dbReference type="EMBL" id="KAJ0410398.1"/>
    </source>
</evidence>
<dbReference type="GO" id="GO:0030942">
    <property type="term" value="F:endoplasmic reticulum signal peptide binding"/>
    <property type="evidence" value="ECO:0007669"/>
    <property type="project" value="TreeGrafter"/>
</dbReference>
<keyword evidence="10 13" id="KW-0733">Signal recognition particle</keyword>
<dbReference type="InterPro" id="IPR036225">
    <property type="entry name" value="SRP/SRP_N"/>
</dbReference>
<dbReference type="SUPFAM" id="SSF47446">
    <property type="entry name" value="Signal peptide-binding domain"/>
    <property type="match status" value="1"/>
</dbReference>
<dbReference type="HAMAP" id="MF_00306">
    <property type="entry name" value="SRP54"/>
    <property type="match status" value="1"/>
</dbReference>
<dbReference type="AlphaFoldDB" id="A0AAD5MJW9"/>
<proteinExistence type="inferred from homology"/>
<dbReference type="Gene3D" id="1.20.120.140">
    <property type="entry name" value="Signal recognition particle SRP54, nucleotide-binding domain"/>
    <property type="match status" value="1"/>
</dbReference>
<dbReference type="SUPFAM" id="SSF52540">
    <property type="entry name" value="P-loop containing nucleoside triphosphate hydrolases"/>
    <property type="match status" value="1"/>
</dbReference>
<keyword evidence="7" id="KW-0256">Endoplasmic reticulum</keyword>
<dbReference type="Pfam" id="PF02978">
    <property type="entry name" value="SRP_SPB"/>
    <property type="match status" value="1"/>
</dbReference>
<accession>A0AAD5MJW9</accession>
<keyword evidence="4 13" id="KW-0963">Cytoplasm</keyword>
<dbReference type="InterPro" id="IPR004125">
    <property type="entry name" value="Signal_recog_particle_SRP54_M"/>
</dbReference>
<keyword evidence="11 13" id="KW-0687">Ribonucleoprotein</keyword>
<reference evidence="17" key="1">
    <citation type="submission" date="2021-12" db="EMBL/GenBank/DDBJ databases">
        <title>Prjna785345.</title>
        <authorList>
            <person name="Rujirawat T."/>
            <person name="Krajaejun T."/>
        </authorList>
    </citation>
    <scope>NUCLEOTIDE SEQUENCE</scope>
    <source>
        <strain evidence="17">Pi057C3</strain>
    </source>
</reference>
<comment type="caution">
    <text evidence="17">The sequence shown here is derived from an EMBL/GenBank/DDBJ whole genome shotgun (WGS) entry which is preliminary data.</text>
</comment>
<dbReference type="EMBL" id="JAKCXM010000001">
    <property type="protein sequence ID" value="KAJ0410398.1"/>
    <property type="molecule type" value="Genomic_DNA"/>
</dbReference>
<keyword evidence="18" id="KW-1185">Reference proteome</keyword>
<dbReference type="Proteomes" id="UP001209570">
    <property type="component" value="Unassembled WGS sequence"/>
</dbReference>
<dbReference type="InterPro" id="IPR000897">
    <property type="entry name" value="SRP54_GTPase_dom"/>
</dbReference>
<evidence type="ECO:0000259" key="16">
    <source>
        <dbReference type="SMART" id="SM00963"/>
    </source>
</evidence>
<organism evidence="17 18">
    <name type="scientific">Pythium insidiosum</name>
    <name type="common">Pythiosis disease agent</name>
    <dbReference type="NCBI Taxonomy" id="114742"/>
    <lineage>
        <taxon>Eukaryota</taxon>
        <taxon>Sar</taxon>
        <taxon>Stramenopiles</taxon>
        <taxon>Oomycota</taxon>
        <taxon>Peronosporomycetes</taxon>
        <taxon>Pythiales</taxon>
        <taxon>Pythiaceae</taxon>
        <taxon>Pythium</taxon>
    </lineage>
</organism>
<dbReference type="Gene3D" id="3.40.50.300">
    <property type="entry name" value="P-loop containing nucleotide triphosphate hydrolases"/>
    <property type="match status" value="1"/>
</dbReference>
<evidence type="ECO:0000256" key="6">
    <source>
        <dbReference type="ARBA" id="ARBA00022801"/>
    </source>
</evidence>
<dbReference type="GO" id="GO:0008312">
    <property type="term" value="F:7S RNA binding"/>
    <property type="evidence" value="ECO:0007669"/>
    <property type="project" value="UniProtKB-UniRule"/>
</dbReference>
<evidence type="ECO:0000259" key="14">
    <source>
        <dbReference type="SMART" id="SM00382"/>
    </source>
</evidence>
<feature type="domain" description="AAA+ ATPase" evidence="14">
    <location>
        <begin position="100"/>
        <end position="277"/>
    </location>
</feature>
<gene>
    <name evidence="17" type="ORF">P43SY_002730</name>
</gene>
<dbReference type="CDD" id="cd17875">
    <property type="entry name" value="SRP54_G"/>
    <property type="match status" value="1"/>
</dbReference>
<evidence type="ECO:0000256" key="7">
    <source>
        <dbReference type="ARBA" id="ARBA00022824"/>
    </source>
</evidence>